<sequence length="308" mass="35870">MIEQQQIHLELSKVVLVRADICIWSGKKRLTARDLDLEDLPEDLFELGNKRLIDKAHLRPFEAIRKRTERTLRTHGTKFLGAWMVPLDRSQELCQALDGLKEEFIQKKTDFLANLESYLDEWRQAHPEWAKLLHTIPEEISDRFSFSWQAFQIIPGEGVEESFRNTPSTFLREIAEDTKPVWERIVKEKARKVASLRPLKKLLPKITGFAFLDQTIHTIGTDLETVLSPIDWSVPNQPVSPRLLAELRKILFILQNPNMALRYSEAMKELKESTQDDEWDEGPESEQQPEVVEPVPKKVPLITPDEWF</sequence>
<dbReference type="Proteomes" id="UP000192783">
    <property type="component" value="Unassembled WGS sequence"/>
</dbReference>
<keyword evidence="3" id="KW-1185">Reference proteome</keyword>
<gene>
    <name evidence="2" type="ORF">SAMN02746041_03173</name>
</gene>
<dbReference type="EMBL" id="FWXF01000027">
    <property type="protein sequence ID" value="SMC28085.1"/>
    <property type="molecule type" value="Genomic_DNA"/>
</dbReference>
<reference evidence="2 3" key="1">
    <citation type="submission" date="2017-04" db="EMBL/GenBank/DDBJ databases">
        <authorList>
            <person name="Afonso C.L."/>
            <person name="Miller P.J."/>
            <person name="Scott M.A."/>
            <person name="Spackman E."/>
            <person name="Goraichik I."/>
            <person name="Dimitrov K.M."/>
            <person name="Suarez D.L."/>
            <person name="Swayne D.E."/>
        </authorList>
    </citation>
    <scope>NUCLEOTIDE SEQUENCE [LARGE SCALE GENOMIC DNA]</scope>
    <source>
        <strain evidence="2 3">DSM 13146</strain>
    </source>
</reference>
<dbReference type="Pfam" id="PF11348">
    <property type="entry name" value="DUF3150"/>
    <property type="match status" value="1"/>
</dbReference>
<name>A0A1W1XW51_9BACT</name>
<evidence type="ECO:0000313" key="3">
    <source>
        <dbReference type="Proteomes" id="UP000192783"/>
    </source>
</evidence>
<dbReference type="STRING" id="1121390.SAMN02746041_03173"/>
<accession>A0A1W1XW51</accession>
<evidence type="ECO:0008006" key="4">
    <source>
        <dbReference type="Google" id="ProtNLM"/>
    </source>
</evidence>
<organism evidence="2 3">
    <name type="scientific">Desulfacinum hydrothermale DSM 13146</name>
    <dbReference type="NCBI Taxonomy" id="1121390"/>
    <lineage>
        <taxon>Bacteria</taxon>
        <taxon>Pseudomonadati</taxon>
        <taxon>Thermodesulfobacteriota</taxon>
        <taxon>Syntrophobacteria</taxon>
        <taxon>Syntrophobacterales</taxon>
        <taxon>Syntrophobacteraceae</taxon>
        <taxon>Desulfacinum</taxon>
    </lineage>
</organism>
<feature type="compositionally biased region" description="Acidic residues" evidence="1">
    <location>
        <begin position="275"/>
        <end position="284"/>
    </location>
</feature>
<proteinExistence type="predicted"/>
<feature type="compositionally biased region" description="Low complexity" evidence="1">
    <location>
        <begin position="285"/>
        <end position="300"/>
    </location>
</feature>
<dbReference type="RefSeq" id="WP_084059054.1">
    <property type="nucleotide sequence ID" value="NZ_FWXF01000027.1"/>
</dbReference>
<protein>
    <recommendedName>
        <fullName evidence="4">DUF3150 domain-containing protein</fullName>
    </recommendedName>
</protein>
<dbReference type="AlphaFoldDB" id="A0A1W1XW51"/>
<evidence type="ECO:0000313" key="2">
    <source>
        <dbReference type="EMBL" id="SMC28085.1"/>
    </source>
</evidence>
<dbReference type="InterPro" id="IPR021496">
    <property type="entry name" value="DUF3150"/>
</dbReference>
<feature type="region of interest" description="Disordered" evidence="1">
    <location>
        <begin position="268"/>
        <end position="308"/>
    </location>
</feature>
<evidence type="ECO:0000256" key="1">
    <source>
        <dbReference type="SAM" id="MobiDB-lite"/>
    </source>
</evidence>
<dbReference type="OrthoDB" id="8900573at2"/>